<organism evidence="1 2">
    <name type="scientific">Trichinella patagoniensis</name>
    <dbReference type="NCBI Taxonomy" id="990121"/>
    <lineage>
        <taxon>Eukaryota</taxon>
        <taxon>Metazoa</taxon>
        <taxon>Ecdysozoa</taxon>
        <taxon>Nematoda</taxon>
        <taxon>Enoplea</taxon>
        <taxon>Dorylaimia</taxon>
        <taxon>Trichinellida</taxon>
        <taxon>Trichinellidae</taxon>
        <taxon>Trichinella</taxon>
    </lineage>
</organism>
<name>A0A0V0Z5G4_9BILA</name>
<dbReference type="Proteomes" id="UP000054783">
    <property type="component" value="Unassembled WGS sequence"/>
</dbReference>
<gene>
    <name evidence="1" type="ORF">T12_12621</name>
</gene>
<evidence type="ECO:0000313" key="2">
    <source>
        <dbReference type="Proteomes" id="UP000054783"/>
    </source>
</evidence>
<comment type="caution">
    <text evidence="1">The sequence shown here is derived from an EMBL/GenBank/DDBJ whole genome shotgun (WGS) entry which is preliminary data.</text>
</comment>
<dbReference type="AlphaFoldDB" id="A0A0V0Z5G4"/>
<dbReference type="EMBL" id="JYDQ01000411">
    <property type="protein sequence ID" value="KRY07734.1"/>
    <property type="molecule type" value="Genomic_DNA"/>
</dbReference>
<protein>
    <submittedName>
        <fullName evidence="1">Uncharacterized protein</fullName>
    </submittedName>
</protein>
<proteinExistence type="predicted"/>
<keyword evidence="2" id="KW-1185">Reference proteome</keyword>
<evidence type="ECO:0000313" key="1">
    <source>
        <dbReference type="EMBL" id="KRY07734.1"/>
    </source>
</evidence>
<accession>A0A0V0Z5G4</accession>
<sequence length="63" mass="7321">MAKIWDSVKLHCPAHSFTSLGNPFFRHFPAVSINSLEVSFSLIPNMSFFEFYFAFQLYLYAAH</sequence>
<reference evidence="1 2" key="1">
    <citation type="submission" date="2015-01" db="EMBL/GenBank/DDBJ databases">
        <title>Evolution of Trichinella species and genotypes.</title>
        <authorList>
            <person name="Korhonen P.K."/>
            <person name="Edoardo P."/>
            <person name="Giuseppe L.R."/>
            <person name="Gasser R.B."/>
        </authorList>
    </citation>
    <scope>NUCLEOTIDE SEQUENCE [LARGE SCALE GENOMIC DNA]</scope>
    <source>
        <strain evidence="1">ISS2496</strain>
    </source>
</reference>